<dbReference type="Pfam" id="PF03606">
    <property type="entry name" value="DcuC"/>
    <property type="match status" value="1"/>
</dbReference>
<evidence type="ECO:0000256" key="6">
    <source>
        <dbReference type="SAM" id="Phobius"/>
    </source>
</evidence>
<evidence type="ECO:0000256" key="1">
    <source>
        <dbReference type="ARBA" id="ARBA00004651"/>
    </source>
</evidence>
<evidence type="ECO:0000256" key="5">
    <source>
        <dbReference type="ARBA" id="ARBA00023136"/>
    </source>
</evidence>
<dbReference type="Proteomes" id="UP000664578">
    <property type="component" value="Unassembled WGS sequence"/>
</dbReference>
<evidence type="ECO:0000256" key="2">
    <source>
        <dbReference type="ARBA" id="ARBA00022475"/>
    </source>
</evidence>
<gene>
    <name evidence="7" type="ORF">JF537_12420</name>
</gene>
<dbReference type="InterPro" id="IPR018385">
    <property type="entry name" value="C4_dicarb_anaerob_car-like"/>
</dbReference>
<feature type="transmembrane region" description="Helical" evidence="6">
    <location>
        <begin position="87"/>
        <end position="107"/>
    </location>
</feature>
<protein>
    <submittedName>
        <fullName evidence="7">YfcC family protein</fullName>
    </submittedName>
</protein>
<feature type="transmembrane region" description="Helical" evidence="6">
    <location>
        <begin position="409"/>
        <end position="431"/>
    </location>
</feature>
<feature type="transmembrane region" description="Helical" evidence="6">
    <location>
        <begin position="127"/>
        <end position="156"/>
    </location>
</feature>
<dbReference type="GO" id="GO:0005886">
    <property type="term" value="C:plasma membrane"/>
    <property type="evidence" value="ECO:0007669"/>
    <property type="project" value="UniProtKB-SubCell"/>
</dbReference>
<dbReference type="PANTHER" id="PTHR43652:SF2">
    <property type="entry name" value="BASIC AMINO ACID ANTIPORTER YFCC-RELATED"/>
    <property type="match status" value="1"/>
</dbReference>
<feature type="transmembrane region" description="Helical" evidence="6">
    <location>
        <begin position="438"/>
        <end position="459"/>
    </location>
</feature>
<evidence type="ECO:0000256" key="3">
    <source>
        <dbReference type="ARBA" id="ARBA00022692"/>
    </source>
</evidence>
<proteinExistence type="predicted"/>
<dbReference type="AlphaFoldDB" id="A0A8I1MFV2"/>
<name>A0A8I1MFV2_9BACI</name>
<feature type="transmembrane region" description="Helical" evidence="6">
    <location>
        <begin position="168"/>
        <end position="187"/>
    </location>
</feature>
<feature type="transmembrane region" description="Helical" evidence="6">
    <location>
        <begin position="281"/>
        <end position="298"/>
    </location>
</feature>
<evidence type="ECO:0000256" key="4">
    <source>
        <dbReference type="ARBA" id="ARBA00022989"/>
    </source>
</evidence>
<sequence length="462" mass="49877">MSQPVLKEHSLKEVKKKREFPHIYFMLAIIIGVMTIATYLVPAGAYDRVQGEDGREMIDPTSYAELESSPVSLLGMLKAVPQGMVEAAPVIFFTFVIGGVFVTLRSAGVIELGVGKIAKSFSHKPKLLIPVFMFTFALIACFIGTPELAIVYVPVIMPLMLSLGYDRVTAAAIALCGTIAGFTAALTNPFTVGTAQMVAGLPLYSGMIYRMVCFLIIISIGMAYVMRYAEKNRTKPKEVIKPHALKSSATNRQKVAGIVTGLFFIGMIAGVILYRWDMVTLGGYFIAMGIIPALIVGMNSKEIAESFNEGFRDVLVGAMVCGIARGVAVVMNEGQIMDTIVYGISTVISHLPESVTVIGMLITQSVFNFFVPSGSGQALIMIPIMAPLADLVGITRQTAILAFQFGDGFSNILFPTSGYFMATLAIAGVGWNRWVKFILPLFLLWMTAGAILLVVANLIGWS</sequence>
<organism evidence="7 8">
    <name type="scientific">Priestia flexa</name>
    <dbReference type="NCBI Taxonomy" id="86664"/>
    <lineage>
        <taxon>Bacteria</taxon>
        <taxon>Bacillati</taxon>
        <taxon>Bacillota</taxon>
        <taxon>Bacilli</taxon>
        <taxon>Bacillales</taxon>
        <taxon>Bacillaceae</taxon>
        <taxon>Priestia</taxon>
    </lineage>
</organism>
<feature type="transmembrane region" description="Helical" evidence="6">
    <location>
        <begin position="207"/>
        <end position="226"/>
    </location>
</feature>
<dbReference type="PANTHER" id="PTHR43652">
    <property type="entry name" value="BASIC AMINO ACID ANTIPORTER YFCC-RELATED"/>
    <property type="match status" value="1"/>
</dbReference>
<comment type="subcellular location">
    <subcellularLocation>
        <location evidence="1">Cell membrane</location>
        <topology evidence="1">Multi-pass membrane protein</topology>
    </subcellularLocation>
</comment>
<keyword evidence="3 6" id="KW-0812">Transmembrane</keyword>
<feature type="transmembrane region" description="Helical" evidence="6">
    <location>
        <begin position="255"/>
        <end position="275"/>
    </location>
</feature>
<dbReference type="InterPro" id="IPR051679">
    <property type="entry name" value="DASS-Related_Transporters"/>
</dbReference>
<keyword evidence="4 6" id="KW-1133">Transmembrane helix</keyword>
<feature type="transmembrane region" description="Helical" evidence="6">
    <location>
        <begin position="20"/>
        <end position="41"/>
    </location>
</feature>
<dbReference type="RefSeq" id="WP_206782724.1">
    <property type="nucleotide sequence ID" value="NZ_JAEMWV010000005.1"/>
</dbReference>
<dbReference type="EMBL" id="JAEMWV010000005">
    <property type="protein sequence ID" value="MBN8252375.1"/>
    <property type="molecule type" value="Genomic_DNA"/>
</dbReference>
<feature type="transmembrane region" description="Helical" evidence="6">
    <location>
        <begin position="369"/>
        <end position="389"/>
    </location>
</feature>
<comment type="caution">
    <text evidence="7">The sequence shown here is derived from an EMBL/GenBank/DDBJ whole genome shotgun (WGS) entry which is preliminary data.</text>
</comment>
<reference evidence="7" key="1">
    <citation type="submission" date="2020-12" db="EMBL/GenBank/DDBJ databases">
        <title>PHA producing bacteria isolated from mangrove.</title>
        <authorList>
            <person name="Zheng W."/>
            <person name="Yu S."/>
            <person name="Huang Y."/>
        </authorList>
    </citation>
    <scope>NUCLEOTIDE SEQUENCE</scope>
    <source>
        <strain evidence="7">GN22-4</strain>
    </source>
</reference>
<evidence type="ECO:0000313" key="8">
    <source>
        <dbReference type="Proteomes" id="UP000664578"/>
    </source>
</evidence>
<keyword evidence="2" id="KW-1003">Cell membrane</keyword>
<feature type="transmembrane region" description="Helical" evidence="6">
    <location>
        <begin position="310"/>
        <end position="328"/>
    </location>
</feature>
<accession>A0A8I1MFV2</accession>
<evidence type="ECO:0000313" key="7">
    <source>
        <dbReference type="EMBL" id="MBN8252375.1"/>
    </source>
</evidence>
<feature type="transmembrane region" description="Helical" evidence="6">
    <location>
        <begin position="340"/>
        <end position="362"/>
    </location>
</feature>
<keyword evidence="5 6" id="KW-0472">Membrane</keyword>